<dbReference type="WBParaSite" id="TREG1_102990.1">
    <property type="protein sequence ID" value="TREG1_102990.1"/>
    <property type="gene ID" value="TREG1_102990"/>
</dbReference>
<reference evidence="2" key="2">
    <citation type="submission" date="2023-11" db="UniProtKB">
        <authorList>
            <consortium name="WormBaseParasite"/>
        </authorList>
    </citation>
    <scope>IDENTIFICATION</scope>
</reference>
<protein>
    <submittedName>
        <fullName evidence="2">Uncharacterized protein</fullName>
    </submittedName>
</protein>
<keyword evidence="1" id="KW-1185">Reference proteome</keyword>
<name>A0AA85IQL7_TRIRE</name>
<evidence type="ECO:0000313" key="1">
    <source>
        <dbReference type="Proteomes" id="UP000050795"/>
    </source>
</evidence>
<proteinExistence type="predicted"/>
<reference evidence="1" key="1">
    <citation type="submission" date="2022-06" db="EMBL/GenBank/DDBJ databases">
        <authorList>
            <person name="Berger JAMES D."/>
            <person name="Berger JAMES D."/>
        </authorList>
    </citation>
    <scope>NUCLEOTIDE SEQUENCE [LARGE SCALE GENOMIC DNA]</scope>
</reference>
<accession>A0AA85IQL7</accession>
<dbReference type="AlphaFoldDB" id="A0AA85IQL7"/>
<evidence type="ECO:0000313" key="2">
    <source>
        <dbReference type="WBParaSite" id="TREG1_102990.1"/>
    </source>
</evidence>
<dbReference type="Proteomes" id="UP000050795">
    <property type="component" value="Unassembled WGS sequence"/>
</dbReference>
<organism evidence="1 2">
    <name type="scientific">Trichobilharzia regenti</name>
    <name type="common">Nasal bird schistosome</name>
    <dbReference type="NCBI Taxonomy" id="157069"/>
    <lineage>
        <taxon>Eukaryota</taxon>
        <taxon>Metazoa</taxon>
        <taxon>Spiralia</taxon>
        <taxon>Lophotrochozoa</taxon>
        <taxon>Platyhelminthes</taxon>
        <taxon>Trematoda</taxon>
        <taxon>Digenea</taxon>
        <taxon>Strigeidida</taxon>
        <taxon>Schistosomatoidea</taxon>
        <taxon>Schistosomatidae</taxon>
        <taxon>Trichobilharzia</taxon>
    </lineage>
</organism>
<sequence length="166" mass="18434">MSSIAVQTEETVTENNLNASPSIGLFTQILSILDDEHNDFYYDISDYCPSLPSKADEWHVDNVSMSGNLEISTFSQEDDESGISVNNNKIEEMSTAELERSLQISEARLKNNLNELNKISSSSTEHVKEWLDSTCSQPNNSTLNSPREEAIDKSASAFSDFEVDGI</sequence>